<dbReference type="Pfam" id="PF00440">
    <property type="entry name" value="TetR_N"/>
    <property type="match status" value="1"/>
</dbReference>
<evidence type="ECO:0000256" key="1">
    <source>
        <dbReference type="ARBA" id="ARBA00023015"/>
    </source>
</evidence>
<protein>
    <submittedName>
        <fullName evidence="6">Transcriptional regulator, TetR family</fullName>
    </submittedName>
</protein>
<keyword evidence="7" id="KW-1185">Reference proteome</keyword>
<sequence>MPSDDVLLDAAASVLAARPAASMDDVARAVGVSRATLFRRFPTRSALIGTLCRQAVESFVAATDPAGATEDADPALALGALVGRLVPLGARYGLLATQPVEDLVERELLERAAAGEQRVRALVREGQQAGAFRVDVDPEWVLTALTWLLVGVADGVRLGRLAPARAEAYVTDTLLRLTVRDPR</sequence>
<accession>A0A1I5FAH5</accession>
<keyword evidence="3" id="KW-0804">Transcription</keyword>
<keyword evidence="1" id="KW-0805">Transcription regulation</keyword>
<dbReference type="PROSITE" id="PS50977">
    <property type="entry name" value="HTH_TETR_2"/>
    <property type="match status" value="1"/>
</dbReference>
<evidence type="ECO:0000256" key="4">
    <source>
        <dbReference type="PROSITE-ProRule" id="PRU00335"/>
    </source>
</evidence>
<keyword evidence="2 4" id="KW-0238">DNA-binding</keyword>
<dbReference type="Proteomes" id="UP000183642">
    <property type="component" value="Unassembled WGS sequence"/>
</dbReference>
<feature type="DNA-binding region" description="H-T-H motif" evidence="4">
    <location>
        <begin position="22"/>
        <end position="41"/>
    </location>
</feature>
<organism evidence="6 7">
    <name type="scientific">Geodermatophilus obscurus</name>
    <dbReference type="NCBI Taxonomy" id="1861"/>
    <lineage>
        <taxon>Bacteria</taxon>
        <taxon>Bacillati</taxon>
        <taxon>Actinomycetota</taxon>
        <taxon>Actinomycetes</taxon>
        <taxon>Geodermatophilales</taxon>
        <taxon>Geodermatophilaceae</taxon>
        <taxon>Geodermatophilus</taxon>
    </lineage>
</organism>
<dbReference type="Gene3D" id="1.10.357.10">
    <property type="entry name" value="Tetracycline Repressor, domain 2"/>
    <property type="match status" value="1"/>
</dbReference>
<dbReference type="AlphaFoldDB" id="A0A1I5FAH5"/>
<evidence type="ECO:0000256" key="2">
    <source>
        <dbReference type="ARBA" id="ARBA00023125"/>
    </source>
</evidence>
<gene>
    <name evidence="6" type="ORF">SAMN05660359_02032</name>
</gene>
<dbReference type="PANTHER" id="PTHR30055">
    <property type="entry name" value="HTH-TYPE TRANSCRIPTIONAL REGULATOR RUTR"/>
    <property type="match status" value="1"/>
</dbReference>
<name>A0A1I5FAH5_9ACTN</name>
<dbReference type="SUPFAM" id="SSF46689">
    <property type="entry name" value="Homeodomain-like"/>
    <property type="match status" value="1"/>
</dbReference>
<evidence type="ECO:0000256" key="3">
    <source>
        <dbReference type="ARBA" id="ARBA00023163"/>
    </source>
</evidence>
<dbReference type="SUPFAM" id="SSF48498">
    <property type="entry name" value="Tetracyclin repressor-like, C-terminal domain"/>
    <property type="match status" value="1"/>
</dbReference>
<dbReference type="InterPro" id="IPR009057">
    <property type="entry name" value="Homeodomain-like_sf"/>
</dbReference>
<reference evidence="7" key="1">
    <citation type="submission" date="2016-10" db="EMBL/GenBank/DDBJ databases">
        <authorList>
            <person name="Varghese N."/>
            <person name="Submissions S."/>
        </authorList>
    </citation>
    <scope>NUCLEOTIDE SEQUENCE [LARGE SCALE GENOMIC DNA]</scope>
    <source>
        <strain evidence="7">DSM 43161</strain>
    </source>
</reference>
<dbReference type="EMBL" id="FOWE01000004">
    <property type="protein sequence ID" value="SFO20629.1"/>
    <property type="molecule type" value="Genomic_DNA"/>
</dbReference>
<evidence type="ECO:0000313" key="7">
    <source>
        <dbReference type="Proteomes" id="UP000183642"/>
    </source>
</evidence>
<dbReference type="InterPro" id="IPR036271">
    <property type="entry name" value="Tet_transcr_reg_TetR-rel_C_sf"/>
</dbReference>
<dbReference type="InterPro" id="IPR001647">
    <property type="entry name" value="HTH_TetR"/>
</dbReference>
<evidence type="ECO:0000313" key="6">
    <source>
        <dbReference type="EMBL" id="SFO20629.1"/>
    </source>
</evidence>
<dbReference type="GO" id="GO:0003700">
    <property type="term" value="F:DNA-binding transcription factor activity"/>
    <property type="evidence" value="ECO:0007669"/>
    <property type="project" value="TreeGrafter"/>
</dbReference>
<feature type="domain" description="HTH tetR-type" evidence="5">
    <location>
        <begin position="1"/>
        <end position="59"/>
    </location>
</feature>
<dbReference type="PANTHER" id="PTHR30055:SF234">
    <property type="entry name" value="HTH-TYPE TRANSCRIPTIONAL REGULATOR BETI"/>
    <property type="match status" value="1"/>
</dbReference>
<dbReference type="GO" id="GO:0000976">
    <property type="term" value="F:transcription cis-regulatory region binding"/>
    <property type="evidence" value="ECO:0007669"/>
    <property type="project" value="TreeGrafter"/>
</dbReference>
<proteinExistence type="predicted"/>
<dbReference type="InterPro" id="IPR050109">
    <property type="entry name" value="HTH-type_TetR-like_transc_reg"/>
</dbReference>
<dbReference type="RefSeq" id="WP_075013383.1">
    <property type="nucleotide sequence ID" value="NZ_FOWE01000004.1"/>
</dbReference>
<evidence type="ECO:0000259" key="5">
    <source>
        <dbReference type="PROSITE" id="PS50977"/>
    </source>
</evidence>
<dbReference type="OrthoDB" id="8654052at2"/>